<protein>
    <submittedName>
        <fullName evidence="2">7532_t:CDS:1</fullName>
    </submittedName>
</protein>
<organism evidence="2 3">
    <name type="scientific">Funneliformis mosseae</name>
    <name type="common">Endomycorrhizal fungus</name>
    <name type="synonym">Glomus mosseae</name>
    <dbReference type="NCBI Taxonomy" id="27381"/>
    <lineage>
        <taxon>Eukaryota</taxon>
        <taxon>Fungi</taxon>
        <taxon>Fungi incertae sedis</taxon>
        <taxon>Mucoromycota</taxon>
        <taxon>Glomeromycotina</taxon>
        <taxon>Glomeromycetes</taxon>
        <taxon>Glomerales</taxon>
        <taxon>Glomeraceae</taxon>
        <taxon>Funneliformis</taxon>
    </lineage>
</organism>
<comment type="caution">
    <text evidence="2">The sequence shown here is derived from an EMBL/GenBank/DDBJ whole genome shotgun (WGS) entry which is preliminary data.</text>
</comment>
<dbReference type="Proteomes" id="UP000789375">
    <property type="component" value="Unassembled WGS sequence"/>
</dbReference>
<proteinExistence type="predicted"/>
<evidence type="ECO:0000313" key="2">
    <source>
        <dbReference type="EMBL" id="CAG8613636.1"/>
    </source>
</evidence>
<dbReference type="AlphaFoldDB" id="A0A9N9CV37"/>
<keyword evidence="3" id="KW-1185">Reference proteome</keyword>
<sequence>MSFDNIVAAVQRLYKLSVDEKDNLYQQAILSPFLLTSLTSSLKVRIPRRKLSGILIVDSIPPNDKLWDRARDHGWEVETYASNKEKRFALKLVYGKLENRNIGSGEKGPDFTNNKHNLETHGNIIKS</sequence>
<dbReference type="EMBL" id="CAJVPP010002860">
    <property type="protein sequence ID" value="CAG8613636.1"/>
    <property type="molecule type" value="Genomic_DNA"/>
</dbReference>
<name>A0A9N9CV37_FUNMO</name>
<reference evidence="2" key="1">
    <citation type="submission" date="2021-06" db="EMBL/GenBank/DDBJ databases">
        <authorList>
            <person name="Kallberg Y."/>
            <person name="Tangrot J."/>
            <person name="Rosling A."/>
        </authorList>
    </citation>
    <scope>NUCLEOTIDE SEQUENCE</scope>
    <source>
        <strain evidence="2">87-6 pot B 2015</strain>
    </source>
</reference>
<feature type="region of interest" description="Disordered" evidence="1">
    <location>
        <begin position="105"/>
        <end position="127"/>
    </location>
</feature>
<evidence type="ECO:0000313" key="3">
    <source>
        <dbReference type="Proteomes" id="UP000789375"/>
    </source>
</evidence>
<evidence type="ECO:0000256" key="1">
    <source>
        <dbReference type="SAM" id="MobiDB-lite"/>
    </source>
</evidence>
<gene>
    <name evidence="2" type="ORF">FMOSSE_LOCUS9600</name>
</gene>
<accession>A0A9N9CV37</accession>